<dbReference type="AlphaFoldDB" id="A0A916Y475"/>
<evidence type="ECO:0000256" key="1">
    <source>
        <dbReference type="ARBA" id="ARBA00022603"/>
    </source>
</evidence>
<dbReference type="SUPFAM" id="SSF53335">
    <property type="entry name" value="S-adenosyl-L-methionine-dependent methyltransferases"/>
    <property type="match status" value="1"/>
</dbReference>
<accession>A0A916Y475</accession>
<organism evidence="4 5">
    <name type="scientific">Aureimonas glaciei</name>
    <dbReference type="NCBI Taxonomy" id="1776957"/>
    <lineage>
        <taxon>Bacteria</taxon>
        <taxon>Pseudomonadati</taxon>
        <taxon>Pseudomonadota</taxon>
        <taxon>Alphaproteobacteria</taxon>
        <taxon>Hyphomicrobiales</taxon>
        <taxon>Aurantimonadaceae</taxon>
        <taxon>Aureimonas</taxon>
    </lineage>
</organism>
<evidence type="ECO:0000313" key="4">
    <source>
        <dbReference type="EMBL" id="GGD28884.1"/>
    </source>
</evidence>
<proteinExistence type="predicted"/>
<dbReference type="GO" id="GO:1904047">
    <property type="term" value="F:S-adenosyl-L-methionine binding"/>
    <property type="evidence" value="ECO:0007669"/>
    <property type="project" value="TreeGrafter"/>
</dbReference>
<keyword evidence="3" id="KW-0949">S-adenosyl-L-methionine</keyword>
<name>A0A916Y475_9HYPH</name>
<evidence type="ECO:0008006" key="6">
    <source>
        <dbReference type="Google" id="ProtNLM"/>
    </source>
</evidence>
<dbReference type="GO" id="GO:0006298">
    <property type="term" value="P:mismatch repair"/>
    <property type="evidence" value="ECO:0007669"/>
    <property type="project" value="TreeGrafter"/>
</dbReference>
<evidence type="ECO:0000256" key="3">
    <source>
        <dbReference type="ARBA" id="ARBA00022691"/>
    </source>
</evidence>
<evidence type="ECO:0000313" key="5">
    <source>
        <dbReference type="Proteomes" id="UP000613160"/>
    </source>
</evidence>
<dbReference type="Pfam" id="PF02086">
    <property type="entry name" value="MethyltransfD12"/>
    <property type="match status" value="1"/>
</dbReference>
<dbReference type="Gene3D" id="3.40.50.150">
    <property type="entry name" value="Vaccinia Virus protein VP39"/>
    <property type="match status" value="1"/>
</dbReference>
<evidence type="ECO:0000256" key="2">
    <source>
        <dbReference type="ARBA" id="ARBA00022679"/>
    </source>
</evidence>
<keyword evidence="5" id="KW-1185">Reference proteome</keyword>
<comment type="caution">
    <text evidence="4">The sequence shown here is derived from an EMBL/GenBank/DDBJ whole genome shotgun (WGS) entry which is preliminary data.</text>
</comment>
<dbReference type="PANTHER" id="PTHR30481">
    <property type="entry name" value="DNA ADENINE METHYLASE"/>
    <property type="match status" value="1"/>
</dbReference>
<reference evidence="4" key="2">
    <citation type="submission" date="2020-09" db="EMBL/GenBank/DDBJ databases">
        <authorList>
            <person name="Sun Q."/>
            <person name="Zhou Y."/>
        </authorList>
    </citation>
    <scope>NUCLEOTIDE SEQUENCE</scope>
    <source>
        <strain evidence="4">CGMCC 1.15493</strain>
    </source>
</reference>
<dbReference type="GO" id="GO:0009007">
    <property type="term" value="F:site-specific DNA-methyltransferase (adenine-specific) activity"/>
    <property type="evidence" value="ECO:0007669"/>
    <property type="project" value="UniProtKB-EC"/>
</dbReference>
<reference evidence="4" key="1">
    <citation type="journal article" date="2014" name="Int. J. Syst. Evol. Microbiol.">
        <title>Complete genome sequence of Corynebacterium casei LMG S-19264T (=DSM 44701T), isolated from a smear-ripened cheese.</title>
        <authorList>
            <consortium name="US DOE Joint Genome Institute (JGI-PGF)"/>
            <person name="Walter F."/>
            <person name="Albersmeier A."/>
            <person name="Kalinowski J."/>
            <person name="Ruckert C."/>
        </authorList>
    </citation>
    <scope>NUCLEOTIDE SEQUENCE</scope>
    <source>
        <strain evidence="4">CGMCC 1.15493</strain>
    </source>
</reference>
<sequence length="199" mass="22354">MTRLAPLHRPAVRYFGGKWHLAPWIVSAFPAHHTYVEAFGGGASVLLRKPRSAVEVLNDLDSNVVSLYRVLADPALSKELGFQAWLTPYRKSVFKDLKRFPDPQDDLGRALRLVVRGAMSMSSSTRSGYRVSRSREQRVKTPAEDWYSYRHSVPGFHARMRAVTITSEPAVEVMLRHAALRRSAVCPGNAESDQPRLLA</sequence>
<dbReference type="PRINTS" id="PR00505">
    <property type="entry name" value="D12N6MTFRASE"/>
</dbReference>
<gene>
    <name evidence="4" type="ORF">GCM10011335_35070</name>
</gene>
<dbReference type="InterPro" id="IPR029063">
    <property type="entry name" value="SAM-dependent_MTases_sf"/>
</dbReference>
<dbReference type="GO" id="GO:0032259">
    <property type="term" value="P:methylation"/>
    <property type="evidence" value="ECO:0007669"/>
    <property type="project" value="UniProtKB-KW"/>
</dbReference>
<dbReference type="GO" id="GO:0009307">
    <property type="term" value="P:DNA restriction-modification system"/>
    <property type="evidence" value="ECO:0007669"/>
    <property type="project" value="InterPro"/>
</dbReference>
<protein>
    <recommendedName>
        <fullName evidence="6">DNA adenine methylase</fullName>
    </recommendedName>
</protein>
<dbReference type="PANTHER" id="PTHR30481:SF4">
    <property type="entry name" value="SITE-SPECIFIC DNA-METHYLTRANSFERASE (ADENINE-SPECIFIC)"/>
    <property type="match status" value="1"/>
</dbReference>
<dbReference type="GO" id="GO:0043565">
    <property type="term" value="F:sequence-specific DNA binding"/>
    <property type="evidence" value="ECO:0007669"/>
    <property type="project" value="TreeGrafter"/>
</dbReference>
<keyword evidence="1" id="KW-0489">Methyltransferase</keyword>
<dbReference type="InterPro" id="IPR012327">
    <property type="entry name" value="MeTrfase_D12"/>
</dbReference>
<dbReference type="RefSeq" id="WP_188853129.1">
    <property type="nucleotide sequence ID" value="NZ_BMJJ01000009.1"/>
</dbReference>
<keyword evidence="2" id="KW-0808">Transferase</keyword>
<dbReference type="EMBL" id="BMJJ01000009">
    <property type="protein sequence ID" value="GGD28884.1"/>
    <property type="molecule type" value="Genomic_DNA"/>
</dbReference>
<dbReference type="Proteomes" id="UP000613160">
    <property type="component" value="Unassembled WGS sequence"/>
</dbReference>